<feature type="domain" description="SUF system FeS cluster assembly SufBD N-terminal" evidence="3">
    <location>
        <begin position="191"/>
        <end position="260"/>
    </location>
</feature>
<dbReference type="InterPro" id="IPR010231">
    <property type="entry name" value="SUF_FeS_clus_asmbl_SufB"/>
</dbReference>
<evidence type="ECO:0000256" key="1">
    <source>
        <dbReference type="ARBA" id="ARBA00043967"/>
    </source>
</evidence>
<sequence>MASLLANGVSSFSPQPSCELKLQKGLFPKLEFPKFQSSKPKLRSAGPLNVRADVGTSTDEKIREILRNRDYDKKFGFTFDIDSFAIPKGLSKETIRLISTLKEEPDWMLEFRLNAFEKFLKMKEPRWSDNRYPPIDFQDICYYSAPKKKPTLNSLEEADPELLRYFDKLGVPLNEQNRLANVAVDAVLDSVSIATTHRKTLEKAGVIFCSISDAIKEYPDLVRKYLGRVVPCEDNYYTALNSAVFSDGSFCYIPKDTKCPMQISTYFRINALETGQFERTLIVADDRSFVEYLEGCTAPSYDKNQLHAAVVELYCAEDAEIKYSTRGLCAGARSKISWTQVETGSAITWKYPSVVLEGDDTVGESDNARNSSQCDSMLIGDKAAANTYPYIQVKNPTARIEHEASTSKIGEDQLFYFQQRGIDYEKAMAAMISGFCRDVFNELPDEFGSEVNQLMSLKLEGSVG</sequence>
<keyword evidence="5" id="KW-1185">Reference proteome</keyword>
<reference evidence="4" key="1">
    <citation type="submission" date="2020-09" db="EMBL/GenBank/DDBJ databases">
        <title>Genome-Enabled Discovery of Anthraquinone Biosynthesis in Senna tora.</title>
        <authorList>
            <person name="Kang S.-H."/>
            <person name="Pandey R.P."/>
            <person name="Lee C.-M."/>
            <person name="Sim J.-S."/>
            <person name="Jeong J.-T."/>
            <person name="Choi B.-S."/>
            <person name="Jung M."/>
            <person name="Ginzburg D."/>
            <person name="Zhao K."/>
            <person name="Won S.Y."/>
            <person name="Oh T.-J."/>
            <person name="Yu Y."/>
            <person name="Kim N.-H."/>
            <person name="Lee O.R."/>
            <person name="Lee T.-H."/>
            <person name="Bashyal P."/>
            <person name="Kim T.-S."/>
            <person name="Lee W.-H."/>
            <person name="Kawkins C."/>
            <person name="Kim C.-K."/>
            <person name="Kim J.S."/>
            <person name="Ahn B.O."/>
            <person name="Rhee S.Y."/>
            <person name="Sohng J.K."/>
        </authorList>
    </citation>
    <scope>NUCLEOTIDE SEQUENCE</scope>
    <source>
        <tissue evidence="4">Leaf</tissue>
    </source>
</reference>
<comment type="similarity">
    <text evidence="1">Belongs to the iron-sulfur cluster assembly SufBD family.</text>
</comment>
<evidence type="ECO:0000259" key="2">
    <source>
        <dbReference type="Pfam" id="PF01458"/>
    </source>
</evidence>
<evidence type="ECO:0000313" key="4">
    <source>
        <dbReference type="EMBL" id="KAF7819637.1"/>
    </source>
</evidence>
<dbReference type="InterPro" id="IPR000825">
    <property type="entry name" value="SUF_FeS_clus_asmbl_SufBD_core"/>
</dbReference>
<dbReference type="OrthoDB" id="446132at2759"/>
<protein>
    <submittedName>
        <fullName evidence="4">UPF0051 protein ABCI8, chloroplastic</fullName>
    </submittedName>
</protein>
<evidence type="ECO:0000259" key="3">
    <source>
        <dbReference type="Pfam" id="PF19295"/>
    </source>
</evidence>
<dbReference type="InterPro" id="IPR045595">
    <property type="entry name" value="SufBD_N"/>
</dbReference>
<dbReference type="InterPro" id="IPR055346">
    <property type="entry name" value="Fe-S_cluster_assembly_SufBD"/>
</dbReference>
<proteinExistence type="inferred from homology"/>
<name>A0A834WEG0_9FABA</name>
<organism evidence="4 5">
    <name type="scientific">Senna tora</name>
    <dbReference type="NCBI Taxonomy" id="362788"/>
    <lineage>
        <taxon>Eukaryota</taxon>
        <taxon>Viridiplantae</taxon>
        <taxon>Streptophyta</taxon>
        <taxon>Embryophyta</taxon>
        <taxon>Tracheophyta</taxon>
        <taxon>Spermatophyta</taxon>
        <taxon>Magnoliopsida</taxon>
        <taxon>eudicotyledons</taxon>
        <taxon>Gunneridae</taxon>
        <taxon>Pentapetalae</taxon>
        <taxon>rosids</taxon>
        <taxon>fabids</taxon>
        <taxon>Fabales</taxon>
        <taxon>Fabaceae</taxon>
        <taxon>Caesalpinioideae</taxon>
        <taxon>Cassia clade</taxon>
        <taxon>Senna</taxon>
    </lineage>
</organism>
<feature type="domain" description="SUF system FeS cluster assembly SufBD core" evidence="2">
    <location>
        <begin position="365"/>
        <end position="435"/>
    </location>
</feature>
<dbReference type="SUPFAM" id="SSF101960">
    <property type="entry name" value="Stabilizer of iron transporter SufD"/>
    <property type="match status" value="1"/>
</dbReference>
<dbReference type="EMBL" id="JAAIUW010000008">
    <property type="protein sequence ID" value="KAF7819637.1"/>
    <property type="molecule type" value="Genomic_DNA"/>
</dbReference>
<dbReference type="GO" id="GO:0016226">
    <property type="term" value="P:iron-sulfur cluster assembly"/>
    <property type="evidence" value="ECO:0007669"/>
    <property type="project" value="InterPro"/>
</dbReference>
<dbReference type="Pfam" id="PF01458">
    <property type="entry name" value="SUFBD_core"/>
    <property type="match status" value="1"/>
</dbReference>
<evidence type="ECO:0000313" key="5">
    <source>
        <dbReference type="Proteomes" id="UP000634136"/>
    </source>
</evidence>
<dbReference type="InterPro" id="IPR037284">
    <property type="entry name" value="SUF_FeS_clus_asmbl_SufBD_sf"/>
</dbReference>
<comment type="caution">
    <text evidence="4">The sequence shown here is derived from an EMBL/GenBank/DDBJ whole genome shotgun (WGS) entry which is preliminary data.</text>
</comment>
<dbReference type="Pfam" id="PF19295">
    <property type="entry name" value="SufBD_N"/>
    <property type="match status" value="1"/>
</dbReference>
<dbReference type="PANTHER" id="PTHR30508:SF1">
    <property type="entry name" value="UPF0051 PROTEIN ABCI8, CHLOROPLASTIC-RELATED"/>
    <property type="match status" value="1"/>
</dbReference>
<accession>A0A834WEG0</accession>
<gene>
    <name evidence="4" type="ORF">G2W53_025092</name>
</gene>
<dbReference type="NCBIfam" id="TIGR01980">
    <property type="entry name" value="sufB"/>
    <property type="match status" value="1"/>
</dbReference>
<dbReference type="Proteomes" id="UP000634136">
    <property type="component" value="Unassembled WGS sequence"/>
</dbReference>
<dbReference type="AlphaFoldDB" id="A0A834WEG0"/>
<dbReference type="PANTHER" id="PTHR30508">
    <property type="entry name" value="FES CLUSTER ASSEMBLY PROTEIN SUF"/>
    <property type="match status" value="1"/>
</dbReference>